<dbReference type="PROSITE" id="PS51257">
    <property type="entry name" value="PROKAR_LIPOPROTEIN"/>
    <property type="match status" value="1"/>
</dbReference>
<evidence type="ECO:0000313" key="4">
    <source>
        <dbReference type="Proteomes" id="UP000032303"/>
    </source>
</evidence>
<reference evidence="3 4" key="1">
    <citation type="submission" date="2013-05" db="EMBL/GenBank/DDBJ databases">
        <title>Complete genome sequence of the lipase-producing bacterium Photobacterium gaetbulicola Gung47.</title>
        <authorList>
            <person name="Kim Y.-O."/>
        </authorList>
    </citation>
    <scope>NUCLEOTIDE SEQUENCE [LARGE SCALE GENOMIC DNA]</scope>
    <source>
        <strain evidence="3 4">Gung47</strain>
    </source>
</reference>
<proteinExistence type="predicted"/>
<accession>A0A0C5WTN2</accession>
<dbReference type="InterPro" id="IPR013230">
    <property type="entry name" value="Peptidase_M15A_C"/>
</dbReference>
<dbReference type="Proteomes" id="UP000032303">
    <property type="component" value="Chromosome 1"/>
</dbReference>
<keyword evidence="1" id="KW-0732">Signal</keyword>
<gene>
    <name evidence="3" type="ORF">H744_1c1367</name>
</gene>
<dbReference type="SUPFAM" id="SSF55166">
    <property type="entry name" value="Hedgehog/DD-peptidase"/>
    <property type="match status" value="1"/>
</dbReference>
<dbReference type="STRING" id="658445.H744_1c1367"/>
<sequence>MKHISKWIVLPFFLLFSCYSKAEAVDLSKLYEVHRDFDYSDLVIEVQGFKVPTLAAFRGWVLMNKKQADIQEGYQYFLDRGVKEGIPLHLVLLQGTDWRLSNTTVFNLPDKKNWDNMVRTLLFIQQHVMPKTGLLIPVSGDRSKEYNQHAGGAPRSSHLDFCALDLVPTRNISRAELHNILNSIYNSVGQKNNMGLGLYSGVRFHIDTCGYRSW</sequence>
<dbReference type="AlphaFoldDB" id="A0A0C5WTN2"/>
<dbReference type="Gene3D" id="3.30.1380.10">
    <property type="match status" value="1"/>
</dbReference>
<protein>
    <recommendedName>
        <fullName evidence="2">Peptidase M15A C-terminal domain-containing protein</fullName>
    </recommendedName>
</protein>
<dbReference type="HOGENOM" id="CLU_1287883_0_0_6"/>
<feature type="chain" id="PRO_5002184642" description="Peptidase M15A C-terminal domain-containing protein" evidence="1">
    <location>
        <begin position="23"/>
        <end position="214"/>
    </location>
</feature>
<evidence type="ECO:0000256" key="1">
    <source>
        <dbReference type="SAM" id="SignalP"/>
    </source>
</evidence>
<dbReference type="EMBL" id="CP005973">
    <property type="protein sequence ID" value="AJR06390.1"/>
    <property type="molecule type" value="Genomic_DNA"/>
</dbReference>
<dbReference type="PATRIC" id="fig|658445.3.peg.1484"/>
<organism evidence="3 4">
    <name type="scientific">Photobacterium gaetbulicola Gung47</name>
    <dbReference type="NCBI Taxonomy" id="658445"/>
    <lineage>
        <taxon>Bacteria</taxon>
        <taxon>Pseudomonadati</taxon>
        <taxon>Pseudomonadota</taxon>
        <taxon>Gammaproteobacteria</taxon>
        <taxon>Vibrionales</taxon>
        <taxon>Vibrionaceae</taxon>
        <taxon>Photobacterium</taxon>
    </lineage>
</organism>
<keyword evidence="4" id="KW-1185">Reference proteome</keyword>
<feature type="signal peptide" evidence="1">
    <location>
        <begin position="1"/>
        <end position="22"/>
    </location>
</feature>
<evidence type="ECO:0000313" key="3">
    <source>
        <dbReference type="EMBL" id="AJR06390.1"/>
    </source>
</evidence>
<dbReference type="OrthoDB" id="500593at2"/>
<feature type="domain" description="Peptidase M15A C-terminal" evidence="2">
    <location>
        <begin position="138"/>
        <end position="184"/>
    </location>
</feature>
<evidence type="ECO:0000259" key="2">
    <source>
        <dbReference type="Pfam" id="PF08291"/>
    </source>
</evidence>
<dbReference type="Pfam" id="PF08291">
    <property type="entry name" value="Peptidase_M15_3"/>
    <property type="match status" value="1"/>
</dbReference>
<dbReference type="KEGG" id="pgb:H744_1c1367"/>
<dbReference type="InterPro" id="IPR009045">
    <property type="entry name" value="Zn_M74/Hedgehog-like"/>
</dbReference>
<name>A0A0C5WTN2_9GAMM</name>